<evidence type="ECO:0000256" key="6">
    <source>
        <dbReference type="SAM" id="MobiDB-lite"/>
    </source>
</evidence>
<feature type="transmembrane region" description="Helical" evidence="7">
    <location>
        <begin position="48"/>
        <end position="69"/>
    </location>
</feature>
<dbReference type="Pfam" id="PF07690">
    <property type="entry name" value="MFS_1"/>
    <property type="match status" value="1"/>
</dbReference>
<dbReference type="InterPro" id="IPR036259">
    <property type="entry name" value="MFS_trans_sf"/>
</dbReference>
<evidence type="ECO:0008006" key="10">
    <source>
        <dbReference type="Google" id="ProtNLM"/>
    </source>
</evidence>
<evidence type="ECO:0000256" key="7">
    <source>
        <dbReference type="SAM" id="Phobius"/>
    </source>
</evidence>
<dbReference type="SUPFAM" id="SSF103473">
    <property type="entry name" value="MFS general substrate transporter"/>
    <property type="match status" value="1"/>
</dbReference>
<feature type="region of interest" description="Disordered" evidence="6">
    <location>
        <begin position="395"/>
        <end position="460"/>
    </location>
</feature>
<feature type="transmembrane region" description="Helical" evidence="7">
    <location>
        <begin position="310"/>
        <end position="333"/>
    </location>
</feature>
<dbReference type="RefSeq" id="WP_063777740.1">
    <property type="nucleotide sequence ID" value="NZ_LAVA02000115.1"/>
</dbReference>
<feature type="transmembrane region" description="Helical" evidence="7">
    <location>
        <begin position="226"/>
        <end position="248"/>
    </location>
</feature>
<accession>A0A1J4NLB0</accession>
<dbReference type="InterPro" id="IPR011701">
    <property type="entry name" value="MFS"/>
</dbReference>
<reference evidence="8" key="1">
    <citation type="submission" date="2016-10" db="EMBL/GenBank/DDBJ databases">
        <title>Genome sequence of Streptomyces mangrovisoli MUSC 149.</title>
        <authorList>
            <person name="Lee L.-H."/>
            <person name="Ser H.-L."/>
        </authorList>
    </citation>
    <scope>NUCLEOTIDE SEQUENCE [LARGE SCALE GENOMIC DNA]</scope>
    <source>
        <strain evidence="8">MUSC 149</strain>
    </source>
</reference>
<keyword evidence="2" id="KW-1003">Cell membrane</keyword>
<dbReference type="GO" id="GO:0022857">
    <property type="term" value="F:transmembrane transporter activity"/>
    <property type="evidence" value="ECO:0007669"/>
    <property type="project" value="InterPro"/>
</dbReference>
<dbReference type="OrthoDB" id="3460055at2"/>
<feature type="transmembrane region" description="Helical" evidence="7">
    <location>
        <begin position="81"/>
        <end position="99"/>
    </location>
</feature>
<keyword evidence="4 7" id="KW-1133">Transmembrane helix</keyword>
<feature type="transmembrane region" description="Helical" evidence="7">
    <location>
        <begin position="375"/>
        <end position="392"/>
    </location>
</feature>
<evidence type="ECO:0000313" key="8">
    <source>
        <dbReference type="EMBL" id="OIJ63119.1"/>
    </source>
</evidence>
<comment type="caution">
    <text evidence="8">The sequence shown here is derived from an EMBL/GenBank/DDBJ whole genome shotgun (WGS) entry which is preliminary data.</text>
</comment>
<feature type="transmembrane region" description="Helical" evidence="7">
    <location>
        <begin position="20"/>
        <end position="42"/>
    </location>
</feature>
<name>A0A1J4NLB0_9ACTN</name>
<evidence type="ECO:0000313" key="9">
    <source>
        <dbReference type="Proteomes" id="UP000034196"/>
    </source>
</evidence>
<feature type="compositionally biased region" description="Low complexity" evidence="6">
    <location>
        <begin position="395"/>
        <end position="422"/>
    </location>
</feature>
<evidence type="ECO:0000256" key="1">
    <source>
        <dbReference type="ARBA" id="ARBA00004651"/>
    </source>
</evidence>
<proteinExistence type="predicted"/>
<feature type="transmembrane region" description="Helical" evidence="7">
    <location>
        <begin position="105"/>
        <end position="121"/>
    </location>
</feature>
<dbReference type="CDD" id="cd06173">
    <property type="entry name" value="MFS_MefA_like"/>
    <property type="match status" value="1"/>
</dbReference>
<evidence type="ECO:0000256" key="4">
    <source>
        <dbReference type="ARBA" id="ARBA00022989"/>
    </source>
</evidence>
<dbReference type="EMBL" id="LAVA02000115">
    <property type="protein sequence ID" value="OIJ63119.1"/>
    <property type="molecule type" value="Genomic_DNA"/>
</dbReference>
<evidence type="ECO:0000256" key="5">
    <source>
        <dbReference type="ARBA" id="ARBA00023136"/>
    </source>
</evidence>
<gene>
    <name evidence="8" type="ORF">WN71_035760</name>
</gene>
<organism evidence="8 9">
    <name type="scientific">Streptomyces mangrovisoli</name>
    <dbReference type="NCBI Taxonomy" id="1428628"/>
    <lineage>
        <taxon>Bacteria</taxon>
        <taxon>Bacillati</taxon>
        <taxon>Actinomycetota</taxon>
        <taxon>Actinomycetes</taxon>
        <taxon>Kitasatosporales</taxon>
        <taxon>Streptomycetaceae</taxon>
        <taxon>Streptomyces</taxon>
    </lineage>
</organism>
<dbReference type="AlphaFoldDB" id="A0A1J4NLB0"/>
<keyword evidence="3 7" id="KW-0812">Transmembrane</keyword>
<protein>
    <recommendedName>
        <fullName evidence="10">MFS transporter</fullName>
    </recommendedName>
</protein>
<dbReference type="STRING" id="1428628.WN71_035760"/>
<evidence type="ECO:0000256" key="2">
    <source>
        <dbReference type="ARBA" id="ARBA00022475"/>
    </source>
</evidence>
<keyword evidence="5 7" id="KW-0472">Membrane</keyword>
<evidence type="ECO:0000256" key="3">
    <source>
        <dbReference type="ARBA" id="ARBA00022692"/>
    </source>
</evidence>
<dbReference type="GO" id="GO:0005886">
    <property type="term" value="C:plasma membrane"/>
    <property type="evidence" value="ECO:0007669"/>
    <property type="project" value="UniProtKB-SubCell"/>
</dbReference>
<keyword evidence="9" id="KW-1185">Reference proteome</keyword>
<dbReference type="PANTHER" id="PTHR23513:SF6">
    <property type="entry name" value="MAJOR FACILITATOR SUPERFAMILY ASSOCIATED DOMAIN-CONTAINING PROTEIN"/>
    <property type="match status" value="1"/>
</dbReference>
<dbReference type="PANTHER" id="PTHR23513">
    <property type="entry name" value="INTEGRAL MEMBRANE EFFLUX PROTEIN-RELATED"/>
    <property type="match status" value="1"/>
</dbReference>
<feature type="transmembrane region" description="Helical" evidence="7">
    <location>
        <begin position="284"/>
        <end position="304"/>
    </location>
</feature>
<sequence>MKKQNRTVARVLGDRAAGPYLAGVVVSSFGTSALGTVAGVWVKDLSGSNTLAALCTLAMWLPTLAGPALGLLADRVRRRPLLIATDLALAAALLTLFAVRSPDRVWLLFTVLLVYGAVLAVQDPAESALLASVVDGELLGDLNGLRTTAAEGVRLLAPAVGAGLYAAYGGPAVAGVDAASCAVAAAVWLLVRVAKEPPRPTADGTWREATAQGARQLWGHPRLRPLVLAGGATMLLAGVNAATTYAVVDALGRSPAFVGVLSTAQGAGSAVAGLLSGPALRRLGALRLAAAGIAVAALCVAARAVPYDVVTVACSAGVGLGLPCVLVAAFTEVQRETPVELLGRVSATAGTVVNAPTVLGLGGGAWLVAVVDQRLLSVATGALLLTVAAALTRPPATAARTTSGEPPRTAAPPSARTGAGPPATAPPGEPRSPAAGWPSAHPARRASRTADRSSSDANPA</sequence>
<comment type="subcellular location">
    <subcellularLocation>
        <location evidence="1">Cell membrane</location>
        <topology evidence="1">Multi-pass membrane protein</topology>
    </subcellularLocation>
</comment>
<feature type="transmembrane region" description="Helical" evidence="7">
    <location>
        <begin position="345"/>
        <end position="369"/>
    </location>
</feature>
<dbReference type="Proteomes" id="UP000034196">
    <property type="component" value="Unassembled WGS sequence"/>
</dbReference>
<dbReference type="Gene3D" id="1.20.1250.20">
    <property type="entry name" value="MFS general substrate transporter like domains"/>
    <property type="match status" value="1"/>
</dbReference>